<evidence type="ECO:0000313" key="3">
    <source>
        <dbReference type="Proteomes" id="UP001056937"/>
    </source>
</evidence>
<protein>
    <recommendedName>
        <fullName evidence="4">SGNH/GDSL hydrolase family protein</fullName>
    </recommendedName>
</protein>
<reference evidence="2" key="1">
    <citation type="journal article" date="2022" name="Toxins">
        <title>Genomic Analysis of Sphingopyxis sp. USTB-05 for Biodegrading Cyanobacterial Hepatotoxins.</title>
        <authorList>
            <person name="Liu C."/>
            <person name="Xu Q."/>
            <person name="Zhao Z."/>
            <person name="Zhang H."/>
            <person name="Liu X."/>
            <person name="Yin C."/>
            <person name="Liu Y."/>
            <person name="Yan H."/>
        </authorList>
    </citation>
    <scope>NUCLEOTIDE SEQUENCE</scope>
    <source>
        <strain evidence="2">NBD5</strain>
    </source>
</reference>
<keyword evidence="1" id="KW-0732">Signal</keyword>
<feature type="chain" id="PRO_5047429636" description="SGNH/GDSL hydrolase family protein" evidence="1">
    <location>
        <begin position="30"/>
        <end position="627"/>
    </location>
</feature>
<evidence type="ECO:0008006" key="4">
    <source>
        <dbReference type="Google" id="ProtNLM"/>
    </source>
</evidence>
<dbReference type="InterPro" id="IPR036514">
    <property type="entry name" value="SGNH_hydro_sf"/>
</dbReference>
<sequence>MRRLFRALGVALAALALAALALAAAAAHAGMTPDGMNRADRALHYPLAWRGNAQGLRVAAQGFNPGRYRALTWRLRQYSHTPFRRVRLVIPLTSPSETSGTGSISGTTLTITDWTSGAFNPGAILAGAAGSALAPGTQILAQLTNANPQGIAGREGSYQVSIAQTLASGPINGPIADSFYPYPLRFQAALEPVYARAVTGLEGRRPLFTFNGASSVSYDPASWDRSRGYILSDVLDIGAILPARAAYGLWFTTELAAPAAGQIPYTKLASSFLNRHEGQIASATDSQIDAATAATATSVAPWTTAQTGQAGPFTPAMLLIEGPAFARSVATVGDSIAYMVGEGVAGSGDLGDVQGSALGNAGYIERGLYEVAGVNQAINVARGSDKANYSAAAPEGIRYRLQLLALANPTGVINEYGHNDLAGGTPYLSRANASPYLAGTVLLYGGTLYVVTTGGVSGASPPSVTTPGVDITDGTLTLRVAGTGAATAQARIGLAALAANMVLNQRIQAAVGPVPIAQALVTPDAASTDKWATTVNQSPSRNWSDAGGARATLNAAIRALPADLRASQWIDPNAYVEGDASALGKAGVETGKWIADGSSSGFTNDGIHPNSHGHAEAARVLTPDRVP</sequence>
<dbReference type="SUPFAM" id="SSF52266">
    <property type="entry name" value="SGNH hydrolase"/>
    <property type="match status" value="1"/>
</dbReference>
<dbReference type="Proteomes" id="UP001056937">
    <property type="component" value="Chromosome 1"/>
</dbReference>
<evidence type="ECO:0000256" key="1">
    <source>
        <dbReference type="SAM" id="SignalP"/>
    </source>
</evidence>
<gene>
    <name evidence="2" type="ORF">LHA26_15745</name>
</gene>
<keyword evidence="3" id="KW-1185">Reference proteome</keyword>
<name>A0ABY4X770_9SPHN</name>
<proteinExistence type="predicted"/>
<organism evidence="2 3">
    <name type="scientific">Sphingomonas morindae</name>
    <dbReference type="NCBI Taxonomy" id="1541170"/>
    <lineage>
        <taxon>Bacteria</taxon>
        <taxon>Pseudomonadati</taxon>
        <taxon>Pseudomonadota</taxon>
        <taxon>Alphaproteobacteria</taxon>
        <taxon>Sphingomonadales</taxon>
        <taxon>Sphingomonadaceae</taxon>
        <taxon>Sphingomonas</taxon>
    </lineage>
</organism>
<accession>A0ABY4X770</accession>
<feature type="signal peptide" evidence="1">
    <location>
        <begin position="1"/>
        <end position="29"/>
    </location>
</feature>
<evidence type="ECO:0000313" key="2">
    <source>
        <dbReference type="EMBL" id="USI72705.1"/>
    </source>
</evidence>
<dbReference type="RefSeq" id="WP_252166513.1">
    <property type="nucleotide sequence ID" value="NZ_CP084930.1"/>
</dbReference>
<dbReference type="Gene3D" id="3.40.50.1110">
    <property type="entry name" value="SGNH hydrolase"/>
    <property type="match status" value="1"/>
</dbReference>
<dbReference type="EMBL" id="CP084930">
    <property type="protein sequence ID" value="USI72705.1"/>
    <property type="molecule type" value="Genomic_DNA"/>
</dbReference>